<dbReference type="Proteomes" id="UP000287687">
    <property type="component" value="Unassembled WGS sequence"/>
</dbReference>
<dbReference type="SUPFAM" id="SSF51735">
    <property type="entry name" value="NAD(P)-binding Rossmann-fold domains"/>
    <property type="match status" value="1"/>
</dbReference>
<dbReference type="InterPro" id="IPR001509">
    <property type="entry name" value="Epimerase_deHydtase"/>
</dbReference>
<protein>
    <submittedName>
        <fullName evidence="2">SDR family oxidoreductase</fullName>
    </submittedName>
</protein>
<dbReference type="EMBL" id="SBIP01000002">
    <property type="protein sequence ID" value="RWX79134.1"/>
    <property type="molecule type" value="Genomic_DNA"/>
</dbReference>
<dbReference type="AlphaFoldDB" id="A0A444LJL7"/>
<evidence type="ECO:0000313" key="3">
    <source>
        <dbReference type="Proteomes" id="UP000287687"/>
    </source>
</evidence>
<proteinExistence type="predicted"/>
<dbReference type="OrthoDB" id="9787292at2"/>
<dbReference type="InterPro" id="IPR051783">
    <property type="entry name" value="NAD(P)-dependent_oxidoreduct"/>
</dbReference>
<dbReference type="GO" id="GO:0005737">
    <property type="term" value="C:cytoplasm"/>
    <property type="evidence" value="ECO:0007669"/>
    <property type="project" value="TreeGrafter"/>
</dbReference>
<sequence length="297" mass="31477">MRVFVTGATGFVGSAVVQELIRTGHQVVGLARSDASAAALGAVGVEVVRGGLEDADSLKAGAAACDGLIHCGFNHDFSKFAENCEMDRRAIETMAGVLAGSDRPLIVTSGTGLIAPGQIADEDTLPPQTSSIPRRSEQAAMAAFATGVNASIVRLPPSVHGIGDHGFVPILIGMARDKGRVAYTGEGMNHWPAVHRFDAAKVYRLVLEKGREAAGRRFHATDEDGIPFRQIAEAIGKGLTLPVAGVSGEEAAAYYGWFSHFAAIDNRVSSRKTREFLGWQPSQPGLLQELAEPHYFQ</sequence>
<feature type="domain" description="NAD-dependent epimerase/dehydratase" evidence="1">
    <location>
        <begin position="3"/>
        <end position="215"/>
    </location>
</feature>
<dbReference type="CDD" id="cd05262">
    <property type="entry name" value="SDR_a7"/>
    <property type="match status" value="1"/>
</dbReference>
<organism evidence="2 3">
    <name type="scientific">Neorhizobium lilium</name>
    <dbReference type="NCBI Taxonomy" id="2503024"/>
    <lineage>
        <taxon>Bacteria</taxon>
        <taxon>Pseudomonadati</taxon>
        <taxon>Pseudomonadota</taxon>
        <taxon>Alphaproteobacteria</taxon>
        <taxon>Hyphomicrobiales</taxon>
        <taxon>Rhizobiaceae</taxon>
        <taxon>Rhizobium/Agrobacterium group</taxon>
        <taxon>Neorhizobium</taxon>
    </lineage>
</organism>
<name>A0A444LJL7_9HYPH</name>
<dbReference type="RefSeq" id="WP_128443109.1">
    <property type="nucleotide sequence ID" value="NZ_SBIP01000002.1"/>
</dbReference>
<dbReference type="InterPro" id="IPR036291">
    <property type="entry name" value="NAD(P)-bd_dom_sf"/>
</dbReference>
<comment type="caution">
    <text evidence="2">The sequence shown here is derived from an EMBL/GenBank/DDBJ whole genome shotgun (WGS) entry which is preliminary data.</text>
</comment>
<evidence type="ECO:0000259" key="1">
    <source>
        <dbReference type="Pfam" id="PF01370"/>
    </source>
</evidence>
<dbReference type="PANTHER" id="PTHR48079">
    <property type="entry name" value="PROTEIN YEEZ"/>
    <property type="match status" value="1"/>
</dbReference>
<keyword evidence="3" id="KW-1185">Reference proteome</keyword>
<evidence type="ECO:0000313" key="2">
    <source>
        <dbReference type="EMBL" id="RWX79134.1"/>
    </source>
</evidence>
<dbReference type="PANTHER" id="PTHR48079:SF6">
    <property type="entry name" value="NAD(P)-BINDING DOMAIN-CONTAINING PROTEIN-RELATED"/>
    <property type="match status" value="1"/>
</dbReference>
<accession>A0A444LJL7</accession>
<reference evidence="2 3" key="1">
    <citation type="submission" date="2019-01" db="EMBL/GenBank/DDBJ databases">
        <title>The draft genome of Rhizobium sp. 24NR.</title>
        <authorList>
            <person name="Liu L."/>
            <person name="Liang L."/>
            <person name="Shi S."/>
            <person name="Xu L."/>
            <person name="Wang X."/>
            <person name="Li L."/>
            <person name="Zhang X."/>
        </authorList>
    </citation>
    <scope>NUCLEOTIDE SEQUENCE [LARGE SCALE GENOMIC DNA]</scope>
    <source>
        <strain evidence="2 3">24NR</strain>
    </source>
</reference>
<dbReference type="GO" id="GO:0004029">
    <property type="term" value="F:aldehyde dehydrogenase (NAD+) activity"/>
    <property type="evidence" value="ECO:0007669"/>
    <property type="project" value="TreeGrafter"/>
</dbReference>
<gene>
    <name evidence="2" type="ORF">EPK99_11250</name>
</gene>
<dbReference type="Pfam" id="PF01370">
    <property type="entry name" value="Epimerase"/>
    <property type="match status" value="1"/>
</dbReference>
<dbReference type="Gene3D" id="3.40.50.720">
    <property type="entry name" value="NAD(P)-binding Rossmann-like Domain"/>
    <property type="match status" value="1"/>
</dbReference>